<organism evidence="1 2">
    <name type="scientific">Asparagus officinalis</name>
    <name type="common">Garden asparagus</name>
    <dbReference type="NCBI Taxonomy" id="4686"/>
    <lineage>
        <taxon>Eukaryota</taxon>
        <taxon>Viridiplantae</taxon>
        <taxon>Streptophyta</taxon>
        <taxon>Embryophyta</taxon>
        <taxon>Tracheophyta</taxon>
        <taxon>Spermatophyta</taxon>
        <taxon>Magnoliopsida</taxon>
        <taxon>Liliopsida</taxon>
        <taxon>Asparagales</taxon>
        <taxon>Asparagaceae</taxon>
        <taxon>Asparagoideae</taxon>
        <taxon>Asparagus</taxon>
    </lineage>
</organism>
<dbReference type="AlphaFoldDB" id="A0A5P1FDV3"/>
<reference evidence="2" key="1">
    <citation type="journal article" date="2017" name="Nat. Commun.">
        <title>The asparagus genome sheds light on the origin and evolution of a young Y chromosome.</title>
        <authorList>
            <person name="Harkess A."/>
            <person name="Zhou J."/>
            <person name="Xu C."/>
            <person name="Bowers J.E."/>
            <person name="Van der Hulst R."/>
            <person name="Ayyampalayam S."/>
            <person name="Mercati F."/>
            <person name="Riccardi P."/>
            <person name="McKain M.R."/>
            <person name="Kakrana A."/>
            <person name="Tang H."/>
            <person name="Ray J."/>
            <person name="Groenendijk J."/>
            <person name="Arikit S."/>
            <person name="Mathioni S.M."/>
            <person name="Nakano M."/>
            <person name="Shan H."/>
            <person name="Telgmann-Rauber A."/>
            <person name="Kanno A."/>
            <person name="Yue Z."/>
            <person name="Chen H."/>
            <person name="Li W."/>
            <person name="Chen Y."/>
            <person name="Xu X."/>
            <person name="Zhang Y."/>
            <person name="Luo S."/>
            <person name="Chen H."/>
            <person name="Gao J."/>
            <person name="Mao Z."/>
            <person name="Pires J.C."/>
            <person name="Luo M."/>
            <person name="Kudrna D."/>
            <person name="Wing R.A."/>
            <person name="Meyers B.C."/>
            <person name="Yi K."/>
            <person name="Kong H."/>
            <person name="Lavrijsen P."/>
            <person name="Sunseri F."/>
            <person name="Falavigna A."/>
            <person name="Ye Y."/>
            <person name="Leebens-Mack J.H."/>
            <person name="Chen G."/>
        </authorList>
    </citation>
    <scope>NUCLEOTIDE SEQUENCE [LARGE SCALE GENOMIC DNA]</scope>
    <source>
        <strain evidence="2">cv. DH0086</strain>
    </source>
</reference>
<dbReference type="Proteomes" id="UP000243459">
    <property type="component" value="Chromosome 3"/>
</dbReference>
<keyword evidence="2" id="KW-1185">Reference proteome</keyword>
<proteinExistence type="predicted"/>
<dbReference type="EMBL" id="CM007383">
    <property type="protein sequence ID" value="ONK76548.1"/>
    <property type="molecule type" value="Genomic_DNA"/>
</dbReference>
<protein>
    <submittedName>
        <fullName evidence="1">Uncharacterized protein</fullName>
    </submittedName>
</protein>
<name>A0A5P1FDV3_ASPOF</name>
<evidence type="ECO:0000313" key="1">
    <source>
        <dbReference type="EMBL" id="ONK76548.1"/>
    </source>
</evidence>
<sequence>MACSFVTPEDMPYLLDLHLFLSKPLRPAPTEEEVLQDMEGVYYRINLAHANAETVYGRFPQNVIDHVSDRVREIIDGCTEVIKLQKLCAKAFRKYTESKAQCKPSTESLQKANDLPREGLHPMFMGSLLGSDKLTAVAFSDRLKI</sequence>
<dbReference type="Gramene" id="ONK76548">
    <property type="protein sequence ID" value="ONK76548"/>
    <property type="gene ID" value="A4U43_C03F29420"/>
</dbReference>
<gene>
    <name evidence="1" type="ORF">A4U43_C03F29420</name>
</gene>
<evidence type="ECO:0000313" key="2">
    <source>
        <dbReference type="Proteomes" id="UP000243459"/>
    </source>
</evidence>
<accession>A0A5P1FDV3</accession>